<dbReference type="Pfam" id="PF20700">
    <property type="entry name" value="Mutator"/>
    <property type="match status" value="1"/>
</dbReference>
<accession>A0ABQ9GC72</accession>
<keyword evidence="3" id="KW-1185">Reference proteome</keyword>
<evidence type="ECO:0000313" key="3">
    <source>
        <dbReference type="Proteomes" id="UP001159363"/>
    </source>
</evidence>
<organism evidence="2 3">
    <name type="scientific">Dryococelus australis</name>
    <dbReference type="NCBI Taxonomy" id="614101"/>
    <lineage>
        <taxon>Eukaryota</taxon>
        <taxon>Metazoa</taxon>
        <taxon>Ecdysozoa</taxon>
        <taxon>Arthropoda</taxon>
        <taxon>Hexapoda</taxon>
        <taxon>Insecta</taxon>
        <taxon>Pterygota</taxon>
        <taxon>Neoptera</taxon>
        <taxon>Polyneoptera</taxon>
        <taxon>Phasmatodea</taxon>
        <taxon>Verophasmatodea</taxon>
        <taxon>Anareolatae</taxon>
        <taxon>Phasmatidae</taxon>
        <taxon>Eurycanthinae</taxon>
        <taxon>Dryococelus</taxon>
    </lineage>
</organism>
<comment type="caution">
    <text evidence="2">The sequence shown here is derived from an EMBL/GenBank/DDBJ whole genome shotgun (WGS) entry which is preliminary data.</text>
</comment>
<evidence type="ECO:0000313" key="2">
    <source>
        <dbReference type="EMBL" id="KAJ8869792.1"/>
    </source>
</evidence>
<protein>
    <recommendedName>
        <fullName evidence="1">Mutator-like transposase domain-containing protein</fullName>
    </recommendedName>
</protein>
<evidence type="ECO:0000259" key="1">
    <source>
        <dbReference type="Pfam" id="PF20700"/>
    </source>
</evidence>
<proteinExistence type="predicted"/>
<dbReference type="EMBL" id="JARBHB010000013">
    <property type="protein sequence ID" value="KAJ8869792.1"/>
    <property type="molecule type" value="Genomic_DNA"/>
</dbReference>
<gene>
    <name evidence="2" type="ORF">PR048_028800</name>
</gene>
<feature type="domain" description="Mutator-like transposase" evidence="1">
    <location>
        <begin position="84"/>
        <end position="324"/>
    </location>
</feature>
<reference evidence="2 3" key="1">
    <citation type="submission" date="2023-02" db="EMBL/GenBank/DDBJ databases">
        <title>LHISI_Scaffold_Assembly.</title>
        <authorList>
            <person name="Stuart O.P."/>
            <person name="Cleave R."/>
            <person name="Magrath M.J.L."/>
            <person name="Mikheyev A.S."/>
        </authorList>
    </citation>
    <scope>NUCLEOTIDE SEQUENCE [LARGE SCALE GENOMIC DNA]</scope>
    <source>
        <strain evidence="2">Daus_M_001</strain>
        <tissue evidence="2">Leg muscle</tissue>
    </source>
</reference>
<name>A0ABQ9GC72_9NEOP</name>
<sequence length="500" mass="56436">MNDIKTTEVFSTLVFRASEAINTASISTQDCVLPNNIPHLHDDTELKGRRIVDIGHMFSSIQSINDHAPFGCSFSDMEATKETCQGLATIGVGFSQPGEFFAPLDMPFMSKSTWNNRQEQVPTLFQEVANKEMEKAAKDDATLARECGDVNKDGFPLVTVVADCMWGKRSYRNKYNSLSGTATEIKKVLRLEAKNKYCAICDRKHRKSNIPLHKCYKNWTGASTAMEAYGIVSGFTKTVPLRGFKYAQSIGDEDSSAHKKQIESLPHGPDFLSEKIECRDHILRNYANRIRELSLNKILGQFNRGVRSNRTYCDCIKGRSQCAVVAHNSKSELHRLVHKTLTNRSPGVFTKKYIAQRTGPALNYANIERTCSPKRRVFEILQEECTDERRRAMQSNTKIELLDKNDESTASCFSKICKMRTMTSCASVVEYLRYLTLSGNTDTRWGMEMEATALLSVSEIIGKTFKSVVSLFTKSTLILKQLLMTSKKNINLYSSFYEYG</sequence>
<dbReference type="InterPro" id="IPR049012">
    <property type="entry name" value="Mutator_transp_dom"/>
</dbReference>
<dbReference type="Proteomes" id="UP001159363">
    <property type="component" value="Chromosome 12"/>
</dbReference>